<dbReference type="GO" id="GO:0000127">
    <property type="term" value="C:transcription factor TFIIIC complex"/>
    <property type="evidence" value="ECO:0007669"/>
    <property type="project" value="TreeGrafter"/>
</dbReference>
<dbReference type="PANTHER" id="PTHR23082">
    <property type="entry name" value="TRANSCRIPTION INITIATION FACTOR IIIC TFIIIC , POLYPEPTIDE 3-RELATED"/>
    <property type="match status" value="1"/>
</dbReference>
<dbReference type="PROSITE" id="PS50005">
    <property type="entry name" value="TPR"/>
    <property type="match status" value="1"/>
</dbReference>
<comment type="caution">
    <text evidence="6">The sequence shown here is derived from an EMBL/GenBank/DDBJ whole genome shotgun (WGS) entry which is preliminary data.</text>
</comment>
<organism evidence="6 7">
    <name type="scientific">Babesia ovis</name>
    <dbReference type="NCBI Taxonomy" id="5869"/>
    <lineage>
        <taxon>Eukaryota</taxon>
        <taxon>Sar</taxon>
        <taxon>Alveolata</taxon>
        <taxon>Apicomplexa</taxon>
        <taxon>Aconoidasida</taxon>
        <taxon>Piroplasmida</taxon>
        <taxon>Babesiidae</taxon>
        <taxon>Babesia</taxon>
    </lineage>
</organism>
<dbReference type="InterPro" id="IPR011990">
    <property type="entry name" value="TPR-like_helical_dom_sf"/>
</dbReference>
<accession>A0A9W5TD44</accession>
<dbReference type="SMART" id="SM00028">
    <property type="entry name" value="TPR"/>
    <property type="match status" value="5"/>
</dbReference>
<proteinExistence type="inferred from homology"/>
<evidence type="ECO:0000256" key="2">
    <source>
        <dbReference type="ARBA" id="ARBA00022980"/>
    </source>
</evidence>
<dbReference type="GO" id="GO:0006412">
    <property type="term" value="P:translation"/>
    <property type="evidence" value="ECO:0007669"/>
    <property type="project" value="InterPro"/>
</dbReference>
<dbReference type="GO" id="GO:1990904">
    <property type="term" value="C:ribonucleoprotein complex"/>
    <property type="evidence" value="ECO:0007669"/>
    <property type="project" value="UniProtKB-KW"/>
</dbReference>
<evidence type="ECO:0000256" key="5">
    <source>
        <dbReference type="PROSITE-ProRule" id="PRU00339"/>
    </source>
</evidence>
<dbReference type="InterPro" id="IPR039340">
    <property type="entry name" value="Tfc4/TFIIIC-102/Sfc4"/>
</dbReference>
<sequence length="1185" mass="136586">MDEYVRKERAPLELLDDEPIGECSDAEVDEEELNSFLMGDVLVGTQHRHRPKLSFADKYIRKLMRRGRRTVPKAIATQRKKRKRRTAAHASKLTPQLEKLMQEAMTHYLCGNFDDAVRVLKEVVRRAPGLHDPFHMLGLIYQEEYGDPVTATGYYLLAAHLVQTDLDLWRRIGEMSQDLGNLDQAIYCFKKCLRTNEGEPNEEAHFALAMCYLEKQDHPNAVKRLHFLFDMHPDDGLLLNELTKSLMVIGDKEALLAVLQRYHRESGDLEAAKRACQLQLSLCQYSECVDFVLDVATKQQLEVIKMPLDMLVAYTVSSLYMDADPKDELNIIWSAEGVTPQMIYAIAMALTSRCQETALKWFKRGYDERDTNTVEVMLAEQAIQMAKCLIIVDKDRFSAERILEMVLEREPANSEVIILMADILEQAGKHSKADELLARLTTTDLDRLKMIQKPIGPEERNSELKYLEETSGEILASCFAKVEFRPEPCLLAKTQRERNTNIFATVIERTNLWINRFLRVVNDCELDTERTYQKLSSAKIVKTQNDEVASLEHTDIRRESGKNYSFLRTKKDLGLQSVEDIIGWNNYEKLLVDASALMAMVGRAREGVQLLEIITNNKKRYKSNVDIAERKQLLGTLEELSYRLSCFGGIFKMALVHARSEFATTGSLKRYATLLSSGNLAKAALASLSSSTEKDTLLENRSWITRQLLLKPQKFELLMLAGHFCTMSGNWPFAIEEYKRALVQKPRDPVAALCLATSYFNSLSSKIVEDNKKVILLGMTYLQYSLELRKSFTFKHPCRDVYLAECLYNLARAMHFISLLHIAVPLYEKCIQTIKDAEKAFDGINTDDMMQCPCIICYMSRRNGKIFPHEASGFASEEFIWKYGRKQIIRFVTVPQNQVRTLRTRALVGEAVDTHYVIHNPKTAAKWPPIHDHGDPVTIEKCKNFLYDLNALEIDRMTKARKFNLPSISLGDLVEVKYELSRTQQTYAVFNGYCVDIRNRGLNSSFTLKNAFDGIGVSQLVPLYSPRLMNVKVMKSVAHSAKRLRNLTGVAKPMTRDYRYRFHLNVRHRFARRSGVHKPGIRNFEIRLKNRIARLRNSYYQMRLEAGLPAYVWGGAYNLNTRRRSRLVRAETNRRIRIYSMDEQRSRRGKLHKRRERSKWGVYRLPGTRYLQLLDEQKHKALTQI</sequence>
<dbReference type="OrthoDB" id="9991317at2759"/>
<dbReference type="Gene3D" id="2.30.30.790">
    <property type="match status" value="1"/>
</dbReference>
<comment type="similarity">
    <text evidence="1">Belongs to the bacterial ribosomal protein bL19 family.</text>
</comment>
<reference evidence="6" key="1">
    <citation type="submission" date="2019-12" db="EMBL/GenBank/DDBJ databases">
        <title>Genome sequence of Babesia ovis.</title>
        <authorList>
            <person name="Yamagishi J."/>
            <person name="Sevinc F."/>
            <person name="Xuan X."/>
        </authorList>
    </citation>
    <scope>NUCLEOTIDE SEQUENCE</scope>
    <source>
        <strain evidence="6">Selcuk</strain>
    </source>
</reference>
<dbReference type="Proteomes" id="UP001057455">
    <property type="component" value="Unassembled WGS sequence"/>
</dbReference>
<evidence type="ECO:0000313" key="7">
    <source>
        <dbReference type="Proteomes" id="UP001057455"/>
    </source>
</evidence>
<dbReference type="SUPFAM" id="SSF48452">
    <property type="entry name" value="TPR-like"/>
    <property type="match status" value="2"/>
</dbReference>
<protein>
    <recommendedName>
        <fullName evidence="4">50S ribosomal protein L19, chloroplastic</fullName>
    </recommendedName>
</protein>
<dbReference type="Pfam" id="PF01245">
    <property type="entry name" value="Ribosomal_L19"/>
    <property type="match status" value="1"/>
</dbReference>
<keyword evidence="7" id="KW-1185">Reference proteome</keyword>
<evidence type="ECO:0000256" key="1">
    <source>
        <dbReference type="ARBA" id="ARBA00005781"/>
    </source>
</evidence>
<dbReference type="GO" id="GO:0003735">
    <property type="term" value="F:structural constituent of ribosome"/>
    <property type="evidence" value="ECO:0007669"/>
    <property type="project" value="InterPro"/>
</dbReference>
<keyword evidence="2 6" id="KW-0689">Ribosomal protein</keyword>
<keyword evidence="3" id="KW-0687">Ribonucleoprotein</keyword>
<evidence type="ECO:0000313" key="6">
    <source>
        <dbReference type="EMBL" id="GFE54513.1"/>
    </source>
</evidence>
<dbReference type="GO" id="GO:0005840">
    <property type="term" value="C:ribosome"/>
    <property type="evidence" value="ECO:0007669"/>
    <property type="project" value="UniProtKB-KW"/>
</dbReference>
<dbReference type="InterPro" id="IPR038657">
    <property type="entry name" value="Ribosomal_bL19_sf"/>
</dbReference>
<keyword evidence="5" id="KW-0802">TPR repeat</keyword>
<dbReference type="InterPro" id="IPR008991">
    <property type="entry name" value="Translation_prot_SH3-like_sf"/>
</dbReference>
<name>A0A9W5TD44_BABOV</name>
<evidence type="ECO:0000256" key="4">
    <source>
        <dbReference type="ARBA" id="ARBA00035376"/>
    </source>
</evidence>
<dbReference type="EMBL" id="BLIY01000016">
    <property type="protein sequence ID" value="GFE54513.1"/>
    <property type="molecule type" value="Genomic_DNA"/>
</dbReference>
<gene>
    <name evidence="6" type="ORF">BaOVIS_019170</name>
</gene>
<dbReference type="GO" id="GO:0006383">
    <property type="term" value="P:transcription by RNA polymerase III"/>
    <property type="evidence" value="ECO:0007669"/>
    <property type="project" value="InterPro"/>
</dbReference>
<dbReference type="InterPro" id="IPR019734">
    <property type="entry name" value="TPR_rpt"/>
</dbReference>
<feature type="repeat" description="TPR" evidence="5">
    <location>
        <begin position="166"/>
        <end position="199"/>
    </location>
</feature>
<dbReference type="SUPFAM" id="SSF50104">
    <property type="entry name" value="Translation proteins SH3-like domain"/>
    <property type="match status" value="1"/>
</dbReference>
<dbReference type="PANTHER" id="PTHR23082:SF0">
    <property type="entry name" value="GENERAL TRANSCRIPTION FACTOR 3C POLYPEPTIDE 3"/>
    <property type="match status" value="1"/>
</dbReference>
<dbReference type="AlphaFoldDB" id="A0A9W5TD44"/>
<dbReference type="Gene3D" id="1.25.40.10">
    <property type="entry name" value="Tetratricopeptide repeat domain"/>
    <property type="match status" value="3"/>
</dbReference>
<dbReference type="InterPro" id="IPR001857">
    <property type="entry name" value="Ribosomal_bL19"/>
</dbReference>
<evidence type="ECO:0000256" key="3">
    <source>
        <dbReference type="ARBA" id="ARBA00023274"/>
    </source>
</evidence>